<protein>
    <submittedName>
        <fullName evidence="1">Uncharacterized protein</fullName>
    </submittedName>
</protein>
<accession>A0A948TJN5</accession>
<evidence type="ECO:0000313" key="2">
    <source>
        <dbReference type="Proteomes" id="UP000777303"/>
    </source>
</evidence>
<reference evidence="1" key="1">
    <citation type="journal article" date="2021" name="PeerJ">
        <title>Extensive microbial diversity within the chicken gut microbiome revealed by metagenomics and culture.</title>
        <authorList>
            <person name="Gilroy R."/>
            <person name="Ravi A."/>
            <person name="Getino M."/>
            <person name="Pursley I."/>
            <person name="Horton D.L."/>
            <person name="Alikhan N.F."/>
            <person name="Baker D."/>
            <person name="Gharbi K."/>
            <person name="Hall N."/>
            <person name="Watson M."/>
            <person name="Adriaenssens E.M."/>
            <person name="Foster-Nyarko E."/>
            <person name="Jarju S."/>
            <person name="Secka A."/>
            <person name="Antonio M."/>
            <person name="Oren A."/>
            <person name="Chaudhuri R.R."/>
            <person name="La Ragione R."/>
            <person name="Hildebrand F."/>
            <person name="Pallen M.J."/>
        </authorList>
    </citation>
    <scope>NUCLEOTIDE SEQUENCE</scope>
    <source>
        <strain evidence="1">F6-6636</strain>
    </source>
</reference>
<dbReference type="AlphaFoldDB" id="A0A948TJN5"/>
<gene>
    <name evidence="1" type="ORF">H9901_02955</name>
</gene>
<evidence type="ECO:0000313" key="1">
    <source>
        <dbReference type="EMBL" id="MBU3851637.1"/>
    </source>
</evidence>
<comment type="caution">
    <text evidence="1">The sequence shown here is derived from an EMBL/GenBank/DDBJ whole genome shotgun (WGS) entry which is preliminary data.</text>
</comment>
<proteinExistence type="predicted"/>
<dbReference type="EMBL" id="JAHLFS010000040">
    <property type="protein sequence ID" value="MBU3851637.1"/>
    <property type="molecule type" value="Genomic_DNA"/>
</dbReference>
<dbReference type="Proteomes" id="UP000777303">
    <property type="component" value="Unassembled WGS sequence"/>
</dbReference>
<name>A0A948TJN5_9LACO</name>
<organism evidence="1 2">
    <name type="scientific">Candidatus Paralactobacillus gallistercoris</name>
    <dbReference type="NCBI Taxonomy" id="2838724"/>
    <lineage>
        <taxon>Bacteria</taxon>
        <taxon>Bacillati</taxon>
        <taxon>Bacillota</taxon>
        <taxon>Bacilli</taxon>
        <taxon>Lactobacillales</taxon>
        <taxon>Lactobacillaceae</taxon>
        <taxon>Lactobacillus</taxon>
    </lineage>
</organism>
<sequence length="80" mass="9300">MEKKSDLLRLVEDAGDDLVSELYSDEAVSKRIDDFHASHEDPTLDEEYSFLIAEARDFSEQLMYRILEKLDDAGYLNKKI</sequence>
<reference evidence="1" key="2">
    <citation type="submission" date="2021-04" db="EMBL/GenBank/DDBJ databases">
        <authorList>
            <person name="Gilroy R."/>
        </authorList>
    </citation>
    <scope>NUCLEOTIDE SEQUENCE</scope>
    <source>
        <strain evidence="1">F6-6636</strain>
    </source>
</reference>